<keyword evidence="3" id="KW-1185">Reference proteome</keyword>
<comment type="caution">
    <text evidence="2">The sequence shown here is derived from an EMBL/GenBank/DDBJ whole genome shotgun (WGS) entry which is preliminary data.</text>
</comment>
<gene>
    <name evidence="2" type="ORF">ACFOGP_18225</name>
</gene>
<evidence type="ECO:0000313" key="2">
    <source>
        <dbReference type="EMBL" id="MFC3144666.1"/>
    </source>
</evidence>
<protein>
    <recommendedName>
        <fullName evidence="4">PH (Pleckstrin Homology) domain-containing protein</fullName>
    </recommendedName>
</protein>
<feature type="transmembrane region" description="Helical" evidence="1">
    <location>
        <begin position="45"/>
        <end position="64"/>
    </location>
</feature>
<dbReference type="EMBL" id="JBHRTB010000010">
    <property type="protein sequence ID" value="MFC3144666.1"/>
    <property type="molecule type" value="Genomic_DNA"/>
</dbReference>
<evidence type="ECO:0008006" key="4">
    <source>
        <dbReference type="Google" id="ProtNLM"/>
    </source>
</evidence>
<accession>A0ABV7GWC3</accession>
<dbReference type="Proteomes" id="UP001595632">
    <property type="component" value="Unassembled WGS sequence"/>
</dbReference>
<evidence type="ECO:0000313" key="3">
    <source>
        <dbReference type="Proteomes" id="UP001595632"/>
    </source>
</evidence>
<proteinExistence type="predicted"/>
<feature type="transmembrane region" description="Helical" evidence="1">
    <location>
        <begin position="76"/>
        <end position="94"/>
    </location>
</feature>
<organism evidence="2 3">
    <name type="scientific">Psychromarinibacter halotolerans</name>
    <dbReference type="NCBI Taxonomy" id="1775175"/>
    <lineage>
        <taxon>Bacteria</taxon>
        <taxon>Pseudomonadati</taxon>
        <taxon>Pseudomonadota</taxon>
        <taxon>Alphaproteobacteria</taxon>
        <taxon>Rhodobacterales</taxon>
        <taxon>Paracoccaceae</taxon>
        <taxon>Psychromarinibacter</taxon>
    </lineage>
</organism>
<reference evidence="3" key="1">
    <citation type="journal article" date="2019" name="Int. J. Syst. Evol. Microbiol.">
        <title>The Global Catalogue of Microorganisms (GCM) 10K type strain sequencing project: providing services to taxonomists for standard genome sequencing and annotation.</title>
        <authorList>
            <consortium name="The Broad Institute Genomics Platform"/>
            <consortium name="The Broad Institute Genome Sequencing Center for Infectious Disease"/>
            <person name="Wu L."/>
            <person name="Ma J."/>
        </authorList>
    </citation>
    <scope>NUCLEOTIDE SEQUENCE [LARGE SCALE GENOMIC DNA]</scope>
    <source>
        <strain evidence="3">KCTC 52366</strain>
    </source>
</reference>
<keyword evidence="1" id="KW-1133">Transmembrane helix</keyword>
<sequence>MQSIKVSSLDHVELDEILEPNEHLIWSGLPGYGRRFLEAVGDERTIHIAALVGVIVMWSTLIFIDHEAQFGRTEAIWIYGALTLAFLGLSVSLASQRQYVLRNLVYFVTDSRAIICRRGRNWRAGVRVYIVSCPHSGTYPYSLIATRPYPSLQIGTLLSDDQVQPFGLGLSHPGHSILRDRTTSIVTFDYIPDAQAVLEMIRSQSH</sequence>
<dbReference type="RefSeq" id="WP_275633635.1">
    <property type="nucleotide sequence ID" value="NZ_JARGYD010000006.1"/>
</dbReference>
<evidence type="ECO:0000256" key="1">
    <source>
        <dbReference type="SAM" id="Phobius"/>
    </source>
</evidence>
<name>A0ABV7GWC3_9RHOB</name>
<keyword evidence="1" id="KW-0812">Transmembrane</keyword>
<keyword evidence="1" id="KW-0472">Membrane</keyword>